<reference evidence="1" key="1">
    <citation type="submission" date="2020-09" db="EMBL/GenBank/DDBJ databases">
        <title>Genome-Enabled Discovery of Anthraquinone Biosynthesis in Senna tora.</title>
        <authorList>
            <person name="Kang S.-H."/>
            <person name="Pandey R.P."/>
            <person name="Lee C.-M."/>
            <person name="Sim J.-S."/>
            <person name="Jeong J.-T."/>
            <person name="Choi B.-S."/>
            <person name="Jung M."/>
            <person name="Ginzburg D."/>
            <person name="Zhao K."/>
            <person name="Won S.Y."/>
            <person name="Oh T.-J."/>
            <person name="Yu Y."/>
            <person name="Kim N.-H."/>
            <person name="Lee O.R."/>
            <person name="Lee T.-H."/>
            <person name="Bashyal P."/>
            <person name="Kim T.-S."/>
            <person name="Lee W.-H."/>
            <person name="Kawkins C."/>
            <person name="Kim C.-K."/>
            <person name="Kim J.S."/>
            <person name="Ahn B.O."/>
            <person name="Rhee S.Y."/>
            <person name="Sohng J.K."/>
        </authorList>
    </citation>
    <scope>NUCLEOTIDE SEQUENCE</scope>
    <source>
        <tissue evidence="1">Leaf</tissue>
    </source>
</reference>
<dbReference type="Proteomes" id="UP000634136">
    <property type="component" value="Unassembled WGS sequence"/>
</dbReference>
<keyword evidence="2" id="KW-1185">Reference proteome</keyword>
<dbReference type="AlphaFoldDB" id="A0A834TI37"/>
<proteinExistence type="predicted"/>
<accession>A0A834TI37</accession>
<evidence type="ECO:0000313" key="2">
    <source>
        <dbReference type="Proteomes" id="UP000634136"/>
    </source>
</evidence>
<dbReference type="EMBL" id="JAAIUW010000008">
    <property type="protein sequence ID" value="KAF7821484.1"/>
    <property type="molecule type" value="Genomic_DNA"/>
</dbReference>
<evidence type="ECO:0000313" key="1">
    <source>
        <dbReference type="EMBL" id="KAF7821484.1"/>
    </source>
</evidence>
<name>A0A834TI37_9FABA</name>
<protein>
    <submittedName>
        <fullName evidence="1">Uncharacterized protein</fullName>
    </submittedName>
</protein>
<gene>
    <name evidence="1" type="ORF">G2W53_026939</name>
</gene>
<organism evidence="1 2">
    <name type="scientific">Senna tora</name>
    <dbReference type="NCBI Taxonomy" id="362788"/>
    <lineage>
        <taxon>Eukaryota</taxon>
        <taxon>Viridiplantae</taxon>
        <taxon>Streptophyta</taxon>
        <taxon>Embryophyta</taxon>
        <taxon>Tracheophyta</taxon>
        <taxon>Spermatophyta</taxon>
        <taxon>Magnoliopsida</taxon>
        <taxon>eudicotyledons</taxon>
        <taxon>Gunneridae</taxon>
        <taxon>Pentapetalae</taxon>
        <taxon>rosids</taxon>
        <taxon>fabids</taxon>
        <taxon>Fabales</taxon>
        <taxon>Fabaceae</taxon>
        <taxon>Caesalpinioideae</taxon>
        <taxon>Cassia clade</taxon>
        <taxon>Senna</taxon>
    </lineage>
</organism>
<comment type="caution">
    <text evidence="1">The sequence shown here is derived from an EMBL/GenBank/DDBJ whole genome shotgun (WGS) entry which is preliminary data.</text>
</comment>
<sequence length="60" mass="6817">MKPMTQGNLPRSFKAIRLAHGQIIDERRRRSPSVGDAQKSVTHGTTFFLCKTSRAYAQIR</sequence>